<keyword evidence="6" id="KW-0862">Zinc</keyword>
<dbReference type="Pfam" id="PF19425">
    <property type="entry name" value="Csd3_N2"/>
    <property type="match status" value="1"/>
</dbReference>
<evidence type="ECO:0000256" key="3">
    <source>
        <dbReference type="ARBA" id="ARBA00022670"/>
    </source>
</evidence>
<dbReference type="GO" id="GO:0004222">
    <property type="term" value="F:metalloendopeptidase activity"/>
    <property type="evidence" value="ECO:0007669"/>
    <property type="project" value="TreeGrafter"/>
</dbReference>
<comment type="subcellular location">
    <subcellularLocation>
        <location evidence="2">Cell envelope</location>
    </subcellularLocation>
</comment>
<keyword evidence="8" id="KW-0472">Membrane</keyword>
<dbReference type="SUPFAM" id="SSF51261">
    <property type="entry name" value="Duplicated hybrid motif"/>
    <property type="match status" value="1"/>
</dbReference>
<evidence type="ECO:0000259" key="9">
    <source>
        <dbReference type="Pfam" id="PF01551"/>
    </source>
</evidence>
<evidence type="ECO:0000256" key="2">
    <source>
        <dbReference type="ARBA" id="ARBA00004196"/>
    </source>
</evidence>
<evidence type="ECO:0000256" key="4">
    <source>
        <dbReference type="ARBA" id="ARBA00022723"/>
    </source>
</evidence>
<keyword evidence="8" id="KW-1133">Transmembrane helix</keyword>
<evidence type="ECO:0000256" key="5">
    <source>
        <dbReference type="ARBA" id="ARBA00022801"/>
    </source>
</evidence>
<dbReference type="InterPro" id="IPR016047">
    <property type="entry name" value="M23ase_b-sheet_dom"/>
</dbReference>
<feature type="transmembrane region" description="Helical" evidence="8">
    <location>
        <begin position="26"/>
        <end position="45"/>
    </location>
</feature>
<dbReference type="PANTHER" id="PTHR21666:SF288">
    <property type="entry name" value="CELL DIVISION PROTEIN YTFB"/>
    <property type="match status" value="1"/>
</dbReference>
<dbReference type="InterPro" id="IPR011055">
    <property type="entry name" value="Dup_hybrid_motif"/>
</dbReference>
<organism evidence="11 12">
    <name type="scientific">Sterolibacterium denitrificans</name>
    <dbReference type="NCBI Taxonomy" id="157592"/>
    <lineage>
        <taxon>Bacteria</taxon>
        <taxon>Pseudomonadati</taxon>
        <taxon>Pseudomonadota</taxon>
        <taxon>Betaproteobacteria</taxon>
        <taxon>Nitrosomonadales</taxon>
        <taxon>Sterolibacteriaceae</taxon>
        <taxon>Sterolibacterium</taxon>
    </lineage>
</organism>
<evidence type="ECO:0000259" key="10">
    <source>
        <dbReference type="Pfam" id="PF19425"/>
    </source>
</evidence>
<keyword evidence="3" id="KW-0645">Protease</keyword>
<proteinExistence type="predicted"/>
<dbReference type="InterPro" id="IPR045834">
    <property type="entry name" value="Csd3_N2"/>
</dbReference>
<protein>
    <submittedName>
        <fullName evidence="11">Metalloendopeptidase-like membrane protein</fullName>
    </submittedName>
</protein>
<evidence type="ECO:0000256" key="6">
    <source>
        <dbReference type="ARBA" id="ARBA00022833"/>
    </source>
</evidence>
<evidence type="ECO:0000256" key="1">
    <source>
        <dbReference type="ARBA" id="ARBA00001947"/>
    </source>
</evidence>
<evidence type="ECO:0000256" key="7">
    <source>
        <dbReference type="ARBA" id="ARBA00023049"/>
    </source>
</evidence>
<keyword evidence="4" id="KW-0479">Metal-binding</keyword>
<dbReference type="Pfam" id="PF01551">
    <property type="entry name" value="Peptidase_M23"/>
    <property type="match status" value="1"/>
</dbReference>
<dbReference type="EMBL" id="LT837803">
    <property type="protein sequence ID" value="SMB20977.1"/>
    <property type="molecule type" value="Genomic_DNA"/>
</dbReference>
<dbReference type="CDD" id="cd12797">
    <property type="entry name" value="M23_peptidase"/>
    <property type="match status" value="1"/>
</dbReference>
<feature type="domain" description="M23ase beta-sheet core" evidence="9">
    <location>
        <begin position="308"/>
        <end position="404"/>
    </location>
</feature>
<keyword evidence="12" id="KW-1185">Reference proteome</keyword>
<keyword evidence="5" id="KW-0378">Hydrolase</keyword>
<accession>A0A7Z7HNM7</accession>
<dbReference type="Proteomes" id="UP000242886">
    <property type="component" value="Chromosome SDENCHOL"/>
</dbReference>
<keyword evidence="7" id="KW-0482">Metalloprotease</keyword>
<reference evidence="11" key="1">
    <citation type="submission" date="2017-03" db="EMBL/GenBank/DDBJ databases">
        <authorList>
            <consortium name="AG Boll"/>
        </authorList>
    </citation>
    <scope>NUCLEOTIDE SEQUENCE [LARGE SCALE GENOMIC DNA]</scope>
    <source>
        <strain evidence="11">Chol</strain>
    </source>
</reference>
<name>A0A7Z7HNM7_9PROT</name>
<dbReference type="Gene3D" id="3.10.450.350">
    <property type="match status" value="2"/>
</dbReference>
<dbReference type="PANTHER" id="PTHR21666">
    <property type="entry name" value="PEPTIDASE-RELATED"/>
    <property type="match status" value="1"/>
</dbReference>
<dbReference type="AlphaFoldDB" id="A0A7Z7HNM7"/>
<dbReference type="GO" id="GO:0046872">
    <property type="term" value="F:metal ion binding"/>
    <property type="evidence" value="ECO:0007669"/>
    <property type="project" value="UniProtKB-KW"/>
</dbReference>
<evidence type="ECO:0000256" key="8">
    <source>
        <dbReference type="SAM" id="Phobius"/>
    </source>
</evidence>
<dbReference type="GO" id="GO:0030313">
    <property type="term" value="C:cell envelope"/>
    <property type="evidence" value="ECO:0007669"/>
    <property type="project" value="UniProtKB-SubCell"/>
</dbReference>
<evidence type="ECO:0000313" key="12">
    <source>
        <dbReference type="Proteomes" id="UP000242886"/>
    </source>
</evidence>
<feature type="domain" description="Csd3-like second N-terminal" evidence="10">
    <location>
        <begin position="176"/>
        <end position="295"/>
    </location>
</feature>
<sequence length="446" mass="49282">MRLMNKAKSRILAQLEIFRVVHPGPFWASLGVAGISMFGMVAAFGTSPSTVEISIAQQTVVEQLAPAMRPAMRQDNEFFVREDHVQRGDSVASLLARLDIQDDEAFRFLRTNTTTQAIFRQLRPGKQVTAHVDSGGGLQALIYPLNTNDRALFIERRDGQLHASERALPLETEVQMKSGEIRYSLFGATDEAGIPDGIAMQLVDIFGGDIDFHRGLQLGDRFSVVYETLNHHGKLIRSGRVLAAEFVNAGKTYRAVWFESNDHAHGSYYTPEGKSLRKAFLRSPLEFSRISSGFTSARLHPIKQTWRAHKGIDYAAPTGTKVKSTADGTVDFVGTQNGFGRVVILRHQGRYTTVYAHLSKFAPGLRKGQRVSQGEVIGNVGSTGWATGPHLHYEFRVNNVQQNPLSVALPTAVPLTRQQLASFRSKAEPYLTQLNLAAPRSLALLD</sequence>
<comment type="cofactor">
    <cofactor evidence="1">
        <name>Zn(2+)</name>
        <dbReference type="ChEBI" id="CHEBI:29105"/>
    </cofactor>
</comment>
<keyword evidence="8" id="KW-0812">Transmembrane</keyword>
<dbReference type="InterPro" id="IPR050570">
    <property type="entry name" value="Cell_wall_metabolism_enzyme"/>
</dbReference>
<gene>
    <name evidence="11" type="ORF">SDENCHOL_10002</name>
</gene>
<dbReference type="Gene3D" id="2.70.70.10">
    <property type="entry name" value="Glucose Permease (Domain IIA)"/>
    <property type="match status" value="1"/>
</dbReference>
<evidence type="ECO:0000313" key="11">
    <source>
        <dbReference type="EMBL" id="SMB20977.1"/>
    </source>
</evidence>
<dbReference type="GO" id="GO:0006508">
    <property type="term" value="P:proteolysis"/>
    <property type="evidence" value="ECO:0007669"/>
    <property type="project" value="UniProtKB-KW"/>
</dbReference>